<protein>
    <recommendedName>
        <fullName evidence="4">Nickel/cobalt transporter regulator</fullName>
    </recommendedName>
</protein>
<name>A0A316G789_9RHOB</name>
<evidence type="ECO:0000256" key="1">
    <source>
        <dbReference type="SAM" id="SignalP"/>
    </source>
</evidence>
<dbReference type="KEGG" id="salo:EF888_08475"/>
<feature type="signal peptide" evidence="1">
    <location>
        <begin position="1"/>
        <end position="19"/>
    </location>
</feature>
<evidence type="ECO:0008006" key="4">
    <source>
        <dbReference type="Google" id="ProtNLM"/>
    </source>
</evidence>
<sequence length="100" mass="10718">MVRYLVLAGLAAFIQISGAHGCTVGGKCLTPPENSGSVEVAAGEVVPRGQGQILLNAEYYGLPPTGGDFWYFRVGDQVFRVNPDTLEVLEDVTAQMNRAF</sequence>
<dbReference type="RefSeq" id="WP_109758589.1">
    <property type="nucleotide sequence ID" value="NZ_CP034588.1"/>
</dbReference>
<dbReference type="EMBL" id="QGGV01000003">
    <property type="protein sequence ID" value="PWK56811.1"/>
    <property type="molecule type" value="Genomic_DNA"/>
</dbReference>
<reference evidence="2 3" key="1">
    <citation type="submission" date="2018-05" db="EMBL/GenBank/DDBJ databases">
        <title>Genomic Encyclopedia of Type Strains, Phase IV (KMG-IV): sequencing the most valuable type-strain genomes for metagenomic binning, comparative biology and taxonomic classification.</title>
        <authorList>
            <person name="Goeker M."/>
        </authorList>
    </citation>
    <scope>NUCLEOTIDE SEQUENCE [LARGE SCALE GENOMIC DNA]</scope>
    <source>
        <strain evidence="2 3">DSM 103371</strain>
    </source>
</reference>
<proteinExistence type="predicted"/>
<organism evidence="2 3">
    <name type="scientific">Silicimonas algicola</name>
    <dbReference type="NCBI Taxonomy" id="1826607"/>
    <lineage>
        <taxon>Bacteria</taxon>
        <taxon>Pseudomonadati</taxon>
        <taxon>Pseudomonadota</taxon>
        <taxon>Alphaproteobacteria</taxon>
        <taxon>Rhodobacterales</taxon>
        <taxon>Paracoccaceae</taxon>
    </lineage>
</organism>
<accession>A0A316G789</accession>
<comment type="caution">
    <text evidence="2">The sequence shown here is derived from an EMBL/GenBank/DDBJ whole genome shotgun (WGS) entry which is preliminary data.</text>
</comment>
<keyword evidence="1" id="KW-0732">Signal</keyword>
<keyword evidence="3" id="KW-1185">Reference proteome</keyword>
<evidence type="ECO:0000313" key="2">
    <source>
        <dbReference type="EMBL" id="PWK56811.1"/>
    </source>
</evidence>
<dbReference type="OrthoDB" id="7652095at2"/>
<feature type="chain" id="PRO_5016425181" description="Nickel/cobalt transporter regulator" evidence="1">
    <location>
        <begin position="20"/>
        <end position="100"/>
    </location>
</feature>
<dbReference type="Proteomes" id="UP000245390">
    <property type="component" value="Unassembled WGS sequence"/>
</dbReference>
<evidence type="ECO:0000313" key="3">
    <source>
        <dbReference type="Proteomes" id="UP000245390"/>
    </source>
</evidence>
<gene>
    <name evidence="2" type="ORF">C8D95_10342</name>
</gene>
<dbReference type="AlphaFoldDB" id="A0A316G789"/>